<dbReference type="EMBL" id="VTPY01000004">
    <property type="protein sequence ID" value="KAA0011867.1"/>
    <property type="molecule type" value="Genomic_DNA"/>
</dbReference>
<keyword evidence="3" id="KW-1185">Reference proteome</keyword>
<dbReference type="PANTHER" id="PTHR35010">
    <property type="entry name" value="BLL4672 PROTEIN-RELATED"/>
    <property type="match status" value="1"/>
</dbReference>
<comment type="caution">
    <text evidence="2">The sequence shown here is derived from an EMBL/GenBank/DDBJ whole genome shotgun (WGS) entry which is preliminary data.</text>
</comment>
<dbReference type="Gene3D" id="3.30.450.180">
    <property type="match status" value="1"/>
</dbReference>
<evidence type="ECO:0000313" key="2">
    <source>
        <dbReference type="EMBL" id="KAA0011867.1"/>
    </source>
</evidence>
<sequence>MERNLKTDDLHKLAQFLKDRRAKVRPEDVGLARGNRRRTPGLRREEVAQLADISVEWYKWLEQARDVRASAKTLERIGNALRLEPIETRYLLRLSGHMTDESVPLAESEGVSKRLQRVLDELSPCPAYIHGRRWDVLAWNDAAELVLGDLQALKGIERNCLHMGLLGPLRNRIPDWEEHATGLIAAFRANYARYRGESLFEELILTLSQQSTEFARWWAEPTVRGWRDGIKHFRHPHLGELAFEHSGFDLADERLSSLRLVTMLPAEGTDTRARLISALGDYQI</sequence>
<dbReference type="InterPro" id="IPR041413">
    <property type="entry name" value="MLTR_LBD"/>
</dbReference>
<reference evidence="2 3" key="1">
    <citation type="submission" date="2019-08" db="EMBL/GenBank/DDBJ databases">
        <title>Bioinformatics analysis of the strain L3 and L5.</title>
        <authorList>
            <person name="Li X."/>
        </authorList>
    </citation>
    <scope>NUCLEOTIDE SEQUENCE [LARGE SCALE GENOMIC DNA]</scope>
    <source>
        <strain evidence="2 3">L5</strain>
    </source>
</reference>
<name>A0A7V7FZ13_9GAMM</name>
<feature type="domain" description="MmyB-like transcription regulator ligand binding" evidence="1">
    <location>
        <begin position="111"/>
        <end position="273"/>
    </location>
</feature>
<accession>A0A7V7FZ13</accession>
<gene>
    <name evidence="2" type="ORF">F0A17_11205</name>
</gene>
<evidence type="ECO:0000313" key="3">
    <source>
        <dbReference type="Proteomes" id="UP000486760"/>
    </source>
</evidence>
<dbReference type="InterPro" id="IPR010982">
    <property type="entry name" value="Lambda_DNA-bd_dom_sf"/>
</dbReference>
<dbReference type="Pfam" id="PF17765">
    <property type="entry name" value="MLTR_LBD"/>
    <property type="match status" value="1"/>
</dbReference>
<dbReference type="Gene3D" id="1.10.260.40">
    <property type="entry name" value="lambda repressor-like DNA-binding domains"/>
    <property type="match status" value="1"/>
</dbReference>
<dbReference type="AlphaFoldDB" id="A0A7V7FZ13"/>
<proteinExistence type="predicted"/>
<organism evidence="2 3">
    <name type="scientific">Billgrantia pellis</name>
    <dbReference type="NCBI Taxonomy" id="2606936"/>
    <lineage>
        <taxon>Bacteria</taxon>
        <taxon>Pseudomonadati</taxon>
        <taxon>Pseudomonadota</taxon>
        <taxon>Gammaproteobacteria</taxon>
        <taxon>Oceanospirillales</taxon>
        <taxon>Halomonadaceae</taxon>
        <taxon>Billgrantia</taxon>
    </lineage>
</organism>
<dbReference type="PANTHER" id="PTHR35010:SF2">
    <property type="entry name" value="BLL4672 PROTEIN"/>
    <property type="match status" value="1"/>
</dbReference>
<evidence type="ECO:0000259" key="1">
    <source>
        <dbReference type="Pfam" id="PF17765"/>
    </source>
</evidence>
<dbReference type="Proteomes" id="UP000486760">
    <property type="component" value="Unassembled WGS sequence"/>
</dbReference>
<dbReference type="Pfam" id="PF13560">
    <property type="entry name" value="HTH_31"/>
    <property type="match status" value="1"/>
</dbReference>
<protein>
    <submittedName>
        <fullName evidence="2">Helix-turn-helix domain-containing protein</fullName>
    </submittedName>
</protein>
<dbReference type="GO" id="GO:0003677">
    <property type="term" value="F:DNA binding"/>
    <property type="evidence" value="ECO:0007669"/>
    <property type="project" value="InterPro"/>
</dbReference>